<evidence type="ECO:0000256" key="5">
    <source>
        <dbReference type="ARBA" id="ARBA00023136"/>
    </source>
</evidence>
<dbReference type="PIRSF" id="PIRSF002419">
    <property type="entry name" value="Tetraspanin"/>
    <property type="match status" value="1"/>
</dbReference>
<comment type="caution">
    <text evidence="7">The sequence shown here is derived from an EMBL/GenBank/DDBJ whole genome shotgun (WGS) entry which is preliminary data.</text>
</comment>
<evidence type="ECO:0000256" key="3">
    <source>
        <dbReference type="ARBA" id="ARBA00022692"/>
    </source>
</evidence>
<dbReference type="AlphaFoldDB" id="A0AAW2ERY6"/>
<organism evidence="7 8">
    <name type="scientific">Cardiocondyla obscurior</name>
    <dbReference type="NCBI Taxonomy" id="286306"/>
    <lineage>
        <taxon>Eukaryota</taxon>
        <taxon>Metazoa</taxon>
        <taxon>Ecdysozoa</taxon>
        <taxon>Arthropoda</taxon>
        <taxon>Hexapoda</taxon>
        <taxon>Insecta</taxon>
        <taxon>Pterygota</taxon>
        <taxon>Neoptera</taxon>
        <taxon>Endopterygota</taxon>
        <taxon>Hymenoptera</taxon>
        <taxon>Apocrita</taxon>
        <taxon>Aculeata</taxon>
        <taxon>Formicoidea</taxon>
        <taxon>Formicidae</taxon>
        <taxon>Myrmicinae</taxon>
        <taxon>Cardiocondyla</taxon>
    </lineage>
</organism>
<keyword evidence="4 6" id="KW-1133">Transmembrane helix</keyword>
<evidence type="ECO:0000256" key="1">
    <source>
        <dbReference type="ARBA" id="ARBA00004141"/>
    </source>
</evidence>
<dbReference type="PROSITE" id="PS00421">
    <property type="entry name" value="TM4_1"/>
    <property type="match status" value="1"/>
</dbReference>
<comment type="subcellular location">
    <subcellularLocation>
        <location evidence="1 6">Membrane</location>
        <topology evidence="1 6">Multi-pass membrane protein</topology>
    </subcellularLocation>
</comment>
<keyword evidence="8" id="KW-1185">Reference proteome</keyword>
<dbReference type="Pfam" id="PF00335">
    <property type="entry name" value="Tetraspanin"/>
    <property type="match status" value="1"/>
</dbReference>
<feature type="transmembrane region" description="Helical" evidence="6">
    <location>
        <begin position="7"/>
        <end position="31"/>
    </location>
</feature>
<dbReference type="PROSITE" id="PS51257">
    <property type="entry name" value="PROKAR_LIPOPROTEIN"/>
    <property type="match status" value="1"/>
</dbReference>
<dbReference type="Gene3D" id="1.10.1450.10">
    <property type="entry name" value="Tetraspanin"/>
    <property type="match status" value="1"/>
</dbReference>
<feature type="transmembrane region" description="Helical" evidence="6">
    <location>
        <begin position="256"/>
        <end position="278"/>
    </location>
</feature>
<dbReference type="PRINTS" id="PR00259">
    <property type="entry name" value="TMFOUR"/>
</dbReference>
<dbReference type="InterPro" id="IPR008952">
    <property type="entry name" value="Tetraspanin_EC2_sf"/>
</dbReference>
<dbReference type="PANTHER" id="PTHR19282:SF477">
    <property type="entry name" value="TETRASPANIN"/>
    <property type="match status" value="1"/>
</dbReference>
<evidence type="ECO:0000313" key="8">
    <source>
        <dbReference type="Proteomes" id="UP001430953"/>
    </source>
</evidence>
<dbReference type="InterPro" id="IPR018503">
    <property type="entry name" value="Tetraspanin_CS"/>
</dbReference>
<accession>A0AAW2ERY6</accession>
<dbReference type="PANTHER" id="PTHR19282">
    <property type="entry name" value="TETRASPANIN"/>
    <property type="match status" value="1"/>
</dbReference>
<gene>
    <name evidence="7" type="ORF">PUN28_017379</name>
</gene>
<dbReference type="InterPro" id="IPR000301">
    <property type="entry name" value="Tetraspanin_animals"/>
</dbReference>
<dbReference type="SUPFAM" id="SSF48652">
    <property type="entry name" value="Tetraspanin"/>
    <property type="match status" value="1"/>
</dbReference>
<comment type="similarity">
    <text evidence="2 6">Belongs to the tetraspanin (TM4SF) family.</text>
</comment>
<dbReference type="CDD" id="cd03127">
    <property type="entry name" value="tetraspanin_LEL"/>
    <property type="match status" value="1"/>
</dbReference>
<dbReference type="GO" id="GO:0005886">
    <property type="term" value="C:plasma membrane"/>
    <property type="evidence" value="ECO:0007669"/>
    <property type="project" value="TreeGrafter"/>
</dbReference>
<feature type="transmembrane region" description="Helical" evidence="6">
    <location>
        <begin position="51"/>
        <end position="73"/>
    </location>
</feature>
<dbReference type="Proteomes" id="UP001430953">
    <property type="component" value="Unassembled WGS sequence"/>
</dbReference>
<keyword evidence="5 6" id="KW-0472">Membrane</keyword>
<evidence type="ECO:0000313" key="7">
    <source>
        <dbReference type="EMBL" id="KAL0104587.1"/>
    </source>
</evidence>
<protein>
    <recommendedName>
        <fullName evidence="6">Tetraspanin</fullName>
    </recommendedName>
</protein>
<reference evidence="7 8" key="1">
    <citation type="submission" date="2023-03" db="EMBL/GenBank/DDBJ databases">
        <title>High recombination rates correlate with genetic variation in Cardiocondyla obscurior ants.</title>
        <authorList>
            <person name="Errbii M."/>
        </authorList>
    </citation>
    <scope>NUCLEOTIDE SEQUENCE [LARGE SCALE GENOMIC DNA]</scope>
    <source>
        <strain evidence="7">Alpha-2009</strain>
        <tissue evidence="7">Whole body</tissue>
    </source>
</reference>
<evidence type="ECO:0000256" key="2">
    <source>
        <dbReference type="ARBA" id="ARBA00006840"/>
    </source>
</evidence>
<keyword evidence="3 6" id="KW-0812">Transmembrane</keyword>
<dbReference type="EMBL" id="JADYXP020000020">
    <property type="protein sequence ID" value="KAL0104587.1"/>
    <property type="molecule type" value="Genomic_DNA"/>
</dbReference>
<sequence length="287" mass="31905">MKYVKVALFILNLFIWLAGCAVLVTGAWLLLEPSNGHILNLFVSDVKPHETINLIAYSLLGMGFIVLTVGFFGCRATLRGNQCILATYMSMLIALIITELVTAAIGGLMTYQILSDLKGRLSNKLMTEYGHDSTSDIAFSNSLDFAQYKFNCCGIYGDDDYNGTAWWRDSQISGTKRKVPLTCCVLKNSENKNTGSPMSVVSRVFHKNNEKPWLHPLPKDEVACQVEDKEGHEGYRHKGGCLTEVTDWLQCGSFTLVFLGMGMAGIQTFGIITSAFLCRRIRDIQEE</sequence>
<proteinExistence type="inferred from homology"/>
<evidence type="ECO:0000256" key="4">
    <source>
        <dbReference type="ARBA" id="ARBA00022989"/>
    </source>
</evidence>
<dbReference type="InterPro" id="IPR018499">
    <property type="entry name" value="Tetraspanin/Peripherin"/>
</dbReference>
<evidence type="ECO:0000256" key="6">
    <source>
        <dbReference type="RuleBase" id="RU361218"/>
    </source>
</evidence>
<feature type="transmembrane region" description="Helical" evidence="6">
    <location>
        <begin position="85"/>
        <end position="114"/>
    </location>
</feature>
<name>A0AAW2ERY6_9HYME</name>